<dbReference type="RefSeq" id="WP_264902855.1">
    <property type="nucleotide sequence ID" value="NZ_JAPDVH010000003.1"/>
</dbReference>
<evidence type="ECO:0000256" key="2">
    <source>
        <dbReference type="SAM" id="SignalP"/>
    </source>
</evidence>
<sequence>MIRIFISLVFCLMSAFACAQSNQSDNMYQWGKNKASEQLVNGLKSRQKALRKEQRDLQNRIDSVYWDEALDAIKDTTFTLEADKVVFPYGQIAYVNSNTNFVSVNKDNAVVQVAFNVPFSGPNGIGGVTVQGSVSGYKIQTDKKGTTQVSMSVTGIGISAQIWITMYKGSHEASVEILPNFNSRRLTLNGVILPLHKSTVFQGRTL</sequence>
<evidence type="ECO:0000256" key="1">
    <source>
        <dbReference type="SAM" id="Coils"/>
    </source>
</evidence>
<keyword evidence="2" id="KW-0732">Signal</keyword>
<dbReference type="Proteomes" id="UP001209168">
    <property type="component" value="Unassembled WGS sequence"/>
</dbReference>
<dbReference type="EMBL" id="JAPDVH010000003">
    <property type="protein sequence ID" value="MCW4157204.1"/>
    <property type="molecule type" value="Genomic_DNA"/>
</dbReference>
<feature type="chain" id="PRO_5043408947" evidence="2">
    <location>
        <begin position="20"/>
        <end position="206"/>
    </location>
</feature>
<protein>
    <submittedName>
        <fullName evidence="3">DUF4251 domain-containing protein</fullName>
    </submittedName>
</protein>
<keyword evidence="1" id="KW-0175">Coiled coil</keyword>
<reference evidence="3" key="1">
    <citation type="submission" date="2022-11" db="EMBL/GenBank/DDBJ databases">
        <title>Genomic repertoires linked with pathogenic potency of arthritogenic Prevotella copri isolated from the gut of rheumatoid arthritis patients.</title>
        <authorList>
            <person name="Nii T."/>
            <person name="Maeda Y."/>
            <person name="Motooka D."/>
            <person name="Naito M."/>
            <person name="Matsumoto Y."/>
            <person name="Ogawa T."/>
            <person name="Oguro-Igashira E."/>
            <person name="Kishikawa T."/>
            <person name="Yamashita M."/>
            <person name="Koizumi S."/>
            <person name="Kurakawa T."/>
            <person name="Okumura R."/>
            <person name="Kayama H."/>
            <person name="Murakami M."/>
            <person name="Sakaguchi T."/>
            <person name="Das B."/>
            <person name="Nakamura S."/>
            <person name="Okada Y."/>
            <person name="Kumanogoh A."/>
            <person name="Takeda K."/>
        </authorList>
    </citation>
    <scope>NUCLEOTIDE SEQUENCE</scope>
    <source>
        <strain evidence="3">H012_8</strain>
    </source>
</reference>
<dbReference type="PROSITE" id="PS51257">
    <property type="entry name" value="PROKAR_LIPOPROTEIN"/>
    <property type="match status" value="1"/>
</dbReference>
<feature type="coiled-coil region" evidence="1">
    <location>
        <begin position="33"/>
        <end position="60"/>
    </location>
</feature>
<accession>A0AAW5UWQ3</accession>
<organism evidence="3 4">
    <name type="scientific">Segatella copri</name>
    <dbReference type="NCBI Taxonomy" id="165179"/>
    <lineage>
        <taxon>Bacteria</taxon>
        <taxon>Pseudomonadati</taxon>
        <taxon>Bacteroidota</taxon>
        <taxon>Bacteroidia</taxon>
        <taxon>Bacteroidales</taxon>
        <taxon>Prevotellaceae</taxon>
        <taxon>Segatella</taxon>
    </lineage>
</organism>
<name>A0AAW5UWQ3_9BACT</name>
<proteinExistence type="predicted"/>
<gene>
    <name evidence="3" type="ORF">ONT23_17120</name>
</gene>
<evidence type="ECO:0000313" key="4">
    <source>
        <dbReference type="Proteomes" id="UP001209168"/>
    </source>
</evidence>
<comment type="caution">
    <text evidence="3">The sequence shown here is derived from an EMBL/GenBank/DDBJ whole genome shotgun (WGS) entry which is preliminary data.</text>
</comment>
<dbReference type="Gene3D" id="2.40.128.410">
    <property type="match status" value="1"/>
</dbReference>
<dbReference type="InterPro" id="IPR025347">
    <property type="entry name" value="DUF4251"/>
</dbReference>
<evidence type="ECO:0000313" key="3">
    <source>
        <dbReference type="EMBL" id="MCW4157204.1"/>
    </source>
</evidence>
<dbReference type="AlphaFoldDB" id="A0AAW5UWQ3"/>
<feature type="signal peptide" evidence="2">
    <location>
        <begin position="1"/>
        <end position="19"/>
    </location>
</feature>
<dbReference type="Pfam" id="PF14059">
    <property type="entry name" value="DUF4251"/>
    <property type="match status" value="1"/>
</dbReference>